<dbReference type="Pfam" id="PF07715">
    <property type="entry name" value="Plug"/>
    <property type="match status" value="1"/>
</dbReference>
<keyword evidence="16" id="KW-1185">Reference proteome</keyword>
<reference evidence="15 16" key="1">
    <citation type="submission" date="2021-03" db="EMBL/GenBank/DDBJ databases">
        <title>Complete genome of Parasphingorhabdus_sp.JHSY0214.</title>
        <authorList>
            <person name="Yoo J.H."/>
            <person name="Bae J.W."/>
        </authorList>
    </citation>
    <scope>NUCLEOTIDE SEQUENCE [LARGE SCALE GENOMIC DNA]</scope>
    <source>
        <strain evidence="15 16">JHSY0214</strain>
    </source>
</reference>
<dbReference type="PANTHER" id="PTHR32552:SF81">
    <property type="entry name" value="TONB-DEPENDENT OUTER MEMBRANE RECEPTOR"/>
    <property type="match status" value="1"/>
</dbReference>
<dbReference type="InterPro" id="IPR036942">
    <property type="entry name" value="Beta-barrel_TonB_sf"/>
</dbReference>
<evidence type="ECO:0000313" key="16">
    <source>
        <dbReference type="Proteomes" id="UP000663923"/>
    </source>
</evidence>
<dbReference type="EMBL" id="CP071794">
    <property type="protein sequence ID" value="QTD55218.1"/>
    <property type="molecule type" value="Genomic_DNA"/>
</dbReference>
<feature type="domain" description="TonB-dependent receptor plug" evidence="14">
    <location>
        <begin position="150"/>
        <end position="248"/>
    </location>
</feature>
<keyword evidence="8 11" id="KW-0798">TonB box</keyword>
<dbReference type="RefSeq" id="WP_207987042.1">
    <property type="nucleotide sequence ID" value="NZ_CP071794.1"/>
</dbReference>
<accession>A0ABX7T2M7</accession>
<keyword evidence="6" id="KW-0408">Iron</keyword>
<evidence type="ECO:0000256" key="9">
    <source>
        <dbReference type="ARBA" id="ARBA00023136"/>
    </source>
</evidence>
<keyword evidence="2" id="KW-0813">Transport</keyword>
<sequence length="811" mass="88014">MMRYLSIAAAVLGVVIAAPAHAESQVEVDIAAGRLDSAIFVLGKQAGISIGLSDPHIGASRVPRIKGRMTSHQALTRLLAGTEAKPQRVHARHWRIVRIPKRLTSERVARKFNPVKSPPQPVINPDIVVTGLLMRHTIQSDAAGNRLTLSLDDVGPSAEVRGTDALLETLPSLSSTQLGPGRNRLFIRGIADSSFNGPNQAVSGQYLGEARLNYNAPDPDLRLIDLSTIEVYQGPQGTRFGAGTLGGVVRLVPNAVQLDELSGKTSIALAATQDGDPSADANATVNIPVIEGVMGVRASVYTGRQGGYVDDRRRELRDVNRMDTMGGRFILRVDPGAGWSIDTMAAVQVIEARDAQYVDGTGDRLERSTLFAQPYNNEFALGQLVVRKTWDDTELTAAINLVDQEISETFDLTLPASEPFYPELPGLFHQRGDMRLFTSEIRLSRSLDNGGNWFFGTSLVNNRYRIRRAIESDFFNASVVGIENETSEATAFGEITWPLSNRLMVNAGGRISHVWTKGTTLETPSLVLSAQEATVKRNQTAFLPAVGVQYRFAESLTGHVRYQEGFRAAGIDISDDQVERFRNDEVAAIEAGLVFSIGGETGFDAGISAAYTKWDDMQADLIRGDIGLPGTLNIGNGRIWTVDASMNWRPLPGLSIEASAIWSDSKLTEPAETIFVGNSESDFADELPEGAVIVESDNLPNVADFSGRLGVSYTNALSDESDFSLSAWVRYTGESRLGIGPILGVKQGDYVDTGLSANLDFGAHSFWLEGSNIFNARGNRFALGSPFILAFGKQITPLRPRTIRIGFDTRF</sequence>
<keyword evidence="3" id="KW-1134">Transmembrane beta strand</keyword>
<evidence type="ECO:0000256" key="2">
    <source>
        <dbReference type="ARBA" id="ARBA00022448"/>
    </source>
</evidence>
<dbReference type="PANTHER" id="PTHR32552">
    <property type="entry name" value="FERRICHROME IRON RECEPTOR-RELATED"/>
    <property type="match status" value="1"/>
</dbReference>
<evidence type="ECO:0000256" key="12">
    <source>
        <dbReference type="SAM" id="SignalP"/>
    </source>
</evidence>
<comment type="similarity">
    <text evidence="11">Belongs to the TonB-dependent receptor family.</text>
</comment>
<keyword evidence="5" id="KW-0812">Transmembrane</keyword>
<feature type="signal peptide" evidence="12">
    <location>
        <begin position="1"/>
        <end position="22"/>
    </location>
</feature>
<feature type="domain" description="TonB-dependent receptor-like beta-barrel" evidence="13">
    <location>
        <begin position="374"/>
        <end position="772"/>
    </location>
</feature>
<dbReference type="InterPro" id="IPR000531">
    <property type="entry name" value="Beta-barrel_TonB"/>
</dbReference>
<keyword evidence="4" id="KW-0410">Iron transport</keyword>
<evidence type="ECO:0000256" key="11">
    <source>
        <dbReference type="RuleBase" id="RU003357"/>
    </source>
</evidence>
<protein>
    <submittedName>
        <fullName evidence="15">TonB-dependent receptor</fullName>
    </submittedName>
</protein>
<evidence type="ECO:0000259" key="14">
    <source>
        <dbReference type="Pfam" id="PF07715"/>
    </source>
</evidence>
<organism evidence="15 16">
    <name type="scientific">Parasphingorhabdus cellanae</name>
    <dbReference type="NCBI Taxonomy" id="2806553"/>
    <lineage>
        <taxon>Bacteria</taxon>
        <taxon>Pseudomonadati</taxon>
        <taxon>Pseudomonadota</taxon>
        <taxon>Alphaproteobacteria</taxon>
        <taxon>Sphingomonadales</taxon>
        <taxon>Sphingomonadaceae</taxon>
        <taxon>Parasphingorhabdus</taxon>
    </lineage>
</organism>
<evidence type="ECO:0000256" key="4">
    <source>
        <dbReference type="ARBA" id="ARBA00022496"/>
    </source>
</evidence>
<evidence type="ECO:0000256" key="3">
    <source>
        <dbReference type="ARBA" id="ARBA00022452"/>
    </source>
</evidence>
<evidence type="ECO:0000256" key="8">
    <source>
        <dbReference type="ARBA" id="ARBA00023077"/>
    </source>
</evidence>
<evidence type="ECO:0000256" key="5">
    <source>
        <dbReference type="ARBA" id="ARBA00022692"/>
    </source>
</evidence>
<comment type="subcellular location">
    <subcellularLocation>
        <location evidence="1">Cell outer membrane</location>
        <topology evidence="1">Multi-pass membrane protein</topology>
    </subcellularLocation>
</comment>
<dbReference type="Gene3D" id="2.40.170.20">
    <property type="entry name" value="TonB-dependent receptor, beta-barrel domain"/>
    <property type="match status" value="1"/>
</dbReference>
<dbReference type="InterPro" id="IPR012910">
    <property type="entry name" value="Plug_dom"/>
</dbReference>
<dbReference type="InterPro" id="IPR039426">
    <property type="entry name" value="TonB-dep_rcpt-like"/>
</dbReference>
<evidence type="ECO:0000256" key="6">
    <source>
        <dbReference type="ARBA" id="ARBA00023004"/>
    </source>
</evidence>
<keyword evidence="15" id="KW-0675">Receptor</keyword>
<dbReference type="SUPFAM" id="SSF56935">
    <property type="entry name" value="Porins"/>
    <property type="match status" value="1"/>
</dbReference>
<gene>
    <name evidence="15" type="ORF">J4G78_13450</name>
</gene>
<evidence type="ECO:0000313" key="15">
    <source>
        <dbReference type="EMBL" id="QTD55218.1"/>
    </source>
</evidence>
<keyword evidence="10" id="KW-0998">Cell outer membrane</keyword>
<name>A0ABX7T2M7_9SPHN</name>
<keyword evidence="12" id="KW-0732">Signal</keyword>
<dbReference type="Proteomes" id="UP000663923">
    <property type="component" value="Chromosome"/>
</dbReference>
<evidence type="ECO:0000256" key="7">
    <source>
        <dbReference type="ARBA" id="ARBA00023065"/>
    </source>
</evidence>
<evidence type="ECO:0000256" key="1">
    <source>
        <dbReference type="ARBA" id="ARBA00004571"/>
    </source>
</evidence>
<proteinExistence type="inferred from homology"/>
<keyword evidence="9 11" id="KW-0472">Membrane</keyword>
<feature type="chain" id="PRO_5045383976" evidence="12">
    <location>
        <begin position="23"/>
        <end position="811"/>
    </location>
</feature>
<evidence type="ECO:0000256" key="10">
    <source>
        <dbReference type="ARBA" id="ARBA00023237"/>
    </source>
</evidence>
<dbReference type="Gene3D" id="3.55.50.30">
    <property type="match status" value="1"/>
</dbReference>
<evidence type="ECO:0000259" key="13">
    <source>
        <dbReference type="Pfam" id="PF00593"/>
    </source>
</evidence>
<dbReference type="Pfam" id="PF00593">
    <property type="entry name" value="TonB_dep_Rec_b-barrel"/>
    <property type="match status" value="1"/>
</dbReference>
<keyword evidence="7" id="KW-0406">Ion transport</keyword>